<dbReference type="Pfam" id="PF14905">
    <property type="entry name" value="OMP_b-brl_3"/>
    <property type="match status" value="1"/>
</dbReference>
<dbReference type="Gene3D" id="2.170.130.10">
    <property type="entry name" value="TonB-dependent receptor, plug domain"/>
    <property type="match status" value="1"/>
</dbReference>
<evidence type="ECO:0000256" key="1">
    <source>
        <dbReference type="ARBA" id="ARBA00004571"/>
    </source>
</evidence>
<dbReference type="AlphaFoldDB" id="A0A7H9DW73"/>
<evidence type="ECO:0000256" key="6">
    <source>
        <dbReference type="ARBA" id="ARBA00023237"/>
    </source>
</evidence>
<evidence type="ECO:0000256" key="5">
    <source>
        <dbReference type="ARBA" id="ARBA00023136"/>
    </source>
</evidence>
<dbReference type="Pfam" id="PF07715">
    <property type="entry name" value="Plug"/>
    <property type="match status" value="1"/>
</dbReference>
<evidence type="ECO:0000313" key="11">
    <source>
        <dbReference type="Proteomes" id="UP000510643"/>
    </source>
</evidence>
<evidence type="ECO:0000259" key="9">
    <source>
        <dbReference type="Pfam" id="PF14905"/>
    </source>
</evidence>
<dbReference type="GO" id="GO:0030246">
    <property type="term" value="F:carbohydrate binding"/>
    <property type="evidence" value="ECO:0007669"/>
    <property type="project" value="InterPro"/>
</dbReference>
<dbReference type="InterPro" id="IPR013784">
    <property type="entry name" value="Carb-bd-like_fold"/>
</dbReference>
<keyword evidence="6 7" id="KW-0998">Cell outer membrane</keyword>
<comment type="subcellular location">
    <subcellularLocation>
        <location evidence="1 7">Cell outer membrane</location>
        <topology evidence="1 7">Multi-pass membrane protein</topology>
    </subcellularLocation>
</comment>
<dbReference type="GO" id="GO:0009279">
    <property type="term" value="C:cell outer membrane"/>
    <property type="evidence" value="ECO:0007669"/>
    <property type="project" value="UniProtKB-SubCell"/>
</dbReference>
<dbReference type="Pfam" id="PF13620">
    <property type="entry name" value="CarboxypepD_reg"/>
    <property type="match status" value="1"/>
</dbReference>
<feature type="domain" description="TonB-dependent receptor plug" evidence="8">
    <location>
        <begin position="148"/>
        <end position="222"/>
    </location>
</feature>
<protein>
    <submittedName>
        <fullName evidence="10">TonB-dependent receptor</fullName>
    </submittedName>
</protein>
<gene>
    <name evidence="10" type="ORF">FH779_15670</name>
</gene>
<keyword evidence="2 7" id="KW-0813">Transport</keyword>
<name>A0A7H9DW73_9FLAO</name>
<keyword evidence="3 7" id="KW-1134">Transmembrane beta strand</keyword>
<dbReference type="InterPro" id="IPR037066">
    <property type="entry name" value="Plug_dom_sf"/>
</dbReference>
<dbReference type="GeneID" id="78402924"/>
<dbReference type="KEGG" id="efal:FH779_15670"/>
<dbReference type="SUPFAM" id="SSF56935">
    <property type="entry name" value="Porins"/>
    <property type="match status" value="1"/>
</dbReference>
<evidence type="ECO:0000256" key="7">
    <source>
        <dbReference type="PROSITE-ProRule" id="PRU01360"/>
    </source>
</evidence>
<dbReference type="PANTHER" id="PTHR40980:SF4">
    <property type="entry name" value="TONB-DEPENDENT RECEPTOR-LIKE BETA-BARREL DOMAIN-CONTAINING PROTEIN"/>
    <property type="match status" value="1"/>
</dbReference>
<keyword evidence="5 7" id="KW-0472">Membrane</keyword>
<keyword evidence="11" id="KW-1185">Reference proteome</keyword>
<dbReference type="InterPro" id="IPR039426">
    <property type="entry name" value="TonB-dep_rcpt-like"/>
</dbReference>
<dbReference type="Gene3D" id="2.60.40.1120">
    <property type="entry name" value="Carboxypeptidase-like, regulatory domain"/>
    <property type="match status" value="1"/>
</dbReference>
<accession>A0A7H9DW73</accession>
<evidence type="ECO:0000256" key="2">
    <source>
        <dbReference type="ARBA" id="ARBA00022448"/>
    </source>
</evidence>
<dbReference type="Proteomes" id="UP000510643">
    <property type="component" value="Chromosome"/>
</dbReference>
<evidence type="ECO:0000259" key="8">
    <source>
        <dbReference type="Pfam" id="PF07715"/>
    </source>
</evidence>
<feature type="domain" description="Outer membrane protein beta-barrel" evidence="9">
    <location>
        <begin position="369"/>
        <end position="777"/>
    </location>
</feature>
<dbReference type="InterPro" id="IPR041700">
    <property type="entry name" value="OMP_b-brl_3"/>
</dbReference>
<keyword evidence="10" id="KW-0675">Receptor</keyword>
<dbReference type="PANTHER" id="PTHR40980">
    <property type="entry name" value="PLUG DOMAIN-CONTAINING PROTEIN"/>
    <property type="match status" value="1"/>
</dbReference>
<evidence type="ECO:0000256" key="4">
    <source>
        <dbReference type="ARBA" id="ARBA00022692"/>
    </source>
</evidence>
<proteinExistence type="inferred from homology"/>
<keyword evidence="4 7" id="KW-0812">Transmembrane</keyword>
<organism evidence="10 11">
    <name type="scientific">Empedobacter falsenii</name>
    <dbReference type="NCBI Taxonomy" id="343874"/>
    <lineage>
        <taxon>Bacteria</taxon>
        <taxon>Pseudomonadati</taxon>
        <taxon>Bacteroidota</taxon>
        <taxon>Flavobacteriia</taxon>
        <taxon>Flavobacteriales</taxon>
        <taxon>Weeksellaceae</taxon>
        <taxon>Empedobacter</taxon>
    </lineage>
</organism>
<dbReference type="InterPro" id="IPR012910">
    <property type="entry name" value="Plug_dom"/>
</dbReference>
<dbReference type="SUPFAM" id="SSF49452">
    <property type="entry name" value="Starch-binding domain-like"/>
    <property type="match status" value="1"/>
</dbReference>
<dbReference type="RefSeq" id="WP_180905372.1">
    <property type="nucleotide sequence ID" value="NZ_CP040908.1"/>
</dbReference>
<reference evidence="10 11" key="1">
    <citation type="submission" date="2019-06" db="EMBL/GenBank/DDBJ databases">
        <title>Emergence of pandrug resistant Empedobacter falsenii in China.</title>
        <authorList>
            <person name="Dong N."/>
            <person name="Chen S."/>
            <person name="Zhang R."/>
        </authorList>
    </citation>
    <scope>NUCLEOTIDE SEQUENCE [LARGE SCALE GENOMIC DNA]</scope>
    <source>
        <strain evidence="10 11">1681-1</strain>
    </source>
</reference>
<dbReference type="InterPro" id="IPR036942">
    <property type="entry name" value="Beta-barrel_TonB_sf"/>
</dbReference>
<dbReference type="EMBL" id="CP040908">
    <property type="protein sequence ID" value="QLL59434.1"/>
    <property type="molecule type" value="Genomic_DNA"/>
</dbReference>
<evidence type="ECO:0000256" key="3">
    <source>
        <dbReference type="ARBA" id="ARBA00022452"/>
    </source>
</evidence>
<dbReference type="PROSITE" id="PS52016">
    <property type="entry name" value="TONB_DEPENDENT_REC_3"/>
    <property type="match status" value="1"/>
</dbReference>
<evidence type="ECO:0000313" key="10">
    <source>
        <dbReference type="EMBL" id="QLL59434.1"/>
    </source>
</evidence>
<sequence length="802" mass="91404">MRLNKFTLAILFSVCSIYGFSQEQHPVKGKIENAKNEAVGMAAIQIYKADSKELFDEVYANADGTFEIPDLEDGNYRLVITEFGYQQSVTTAEVKGGELNLGNIILQAAKTETVELKGAFVRAEVSQYRNEIDKRVVEVGNDLISSGADAAAVLNNIPSVNVDQQTGELSLRGNENVKIYIDGKPSSLSASQVLKQIPSNQIQRVEIITNPSAKYEADGKSGIINIVMVKGKKKGYNVALSTGYEQGKKSRFNNSLTANVNTGSFNFFGNYSYNKRPSEFHGSLNNFDTNFKSAIDILNNDESQAGKIGFDWFINDKTALTVYTNQWFGKGTGLIGSDMVNTKTQEFYPNNSNFDGDWRSQDYSLNFKRDFDKVDHNIVLDAFYSRAKSVDLRNMHNFYPEEVKYYEDRDDRTNNIRVNLDYTNQIKDGGKIEAGLQFRREDNDNILLTDRRIIVKGEIYNPSTDFNFTRDFFSAYVNYGQKFGKFGMQLGLRAEQFKDKGDFVVNVNEEGKIEQDKLDFFPSAFLTYDVTEKGQVSLNYSRRIDRPGIGQLSPVPEWSTPMMSSIGNPYLKPEYTDNFEVGYLQRIGKNSISANVFYRHVKDNIFRNVLRNEEVYGAYIQNYLNYDKVDAYGFELAFNLVPTKWWSSNISGDYTHNTMVVQQEKEENGVKVPYFVEIDANRLTARMNNTFKVSKAISLQHFFMYQGKYKFIQGEMRDMWRMDLGARYTFMGGKASLSARVSDIFRTFYGRLEMYNPDRATGKFRWEAHTMNIGFTYNFGGKVRNRAEAQQNKSEQSGGVGF</sequence>
<comment type="similarity">
    <text evidence="7">Belongs to the TonB-dependent receptor family.</text>
</comment>
<dbReference type="Gene3D" id="2.40.170.20">
    <property type="entry name" value="TonB-dependent receptor, beta-barrel domain"/>
    <property type="match status" value="1"/>
</dbReference>